<dbReference type="SUPFAM" id="SSF51735">
    <property type="entry name" value="NAD(P)-binding Rossmann-fold domains"/>
    <property type="match status" value="1"/>
</dbReference>
<keyword evidence="6" id="KW-1185">Reference proteome</keyword>
<comment type="similarity">
    <text evidence="1 3">Belongs to the short-chain dehydrogenases/reductases (SDR) family.</text>
</comment>
<dbReference type="Gene3D" id="3.40.50.720">
    <property type="entry name" value="NAD(P)-binding Rossmann-like Domain"/>
    <property type="match status" value="2"/>
</dbReference>
<evidence type="ECO:0000256" key="2">
    <source>
        <dbReference type="ARBA" id="ARBA00023002"/>
    </source>
</evidence>
<reference evidence="5 6" key="1">
    <citation type="submission" date="2021-01" db="EMBL/GenBank/DDBJ databases">
        <title>Whole genome shotgun sequence of Actinoplanes palleronii NBRC 14916.</title>
        <authorList>
            <person name="Komaki H."/>
            <person name="Tamura T."/>
        </authorList>
    </citation>
    <scope>NUCLEOTIDE SEQUENCE [LARGE SCALE GENOMIC DNA]</scope>
    <source>
        <strain evidence="5 6">NBRC 14916</strain>
    </source>
</reference>
<dbReference type="RefSeq" id="WP_203826856.1">
    <property type="nucleotide sequence ID" value="NZ_BAAATY010000001.1"/>
</dbReference>
<dbReference type="PANTHER" id="PTHR43477:SF1">
    <property type="entry name" value="DIHYDROANTICAPSIN 7-DEHYDROGENASE"/>
    <property type="match status" value="1"/>
</dbReference>
<dbReference type="Proteomes" id="UP000624709">
    <property type="component" value="Unassembled WGS sequence"/>
</dbReference>
<dbReference type="PRINTS" id="PR00080">
    <property type="entry name" value="SDRFAMILY"/>
</dbReference>
<protein>
    <recommendedName>
        <fullName evidence="7">NAD(P)-dependent dehydrogenase (Short-subunit alcohol dehydrogenase family)</fullName>
    </recommendedName>
</protein>
<name>A0ABQ4BCZ5_9ACTN</name>
<evidence type="ECO:0000256" key="3">
    <source>
        <dbReference type="RuleBase" id="RU000363"/>
    </source>
</evidence>
<organism evidence="5 6">
    <name type="scientific">Actinoplanes palleronii</name>
    <dbReference type="NCBI Taxonomy" id="113570"/>
    <lineage>
        <taxon>Bacteria</taxon>
        <taxon>Bacillati</taxon>
        <taxon>Actinomycetota</taxon>
        <taxon>Actinomycetes</taxon>
        <taxon>Micromonosporales</taxon>
        <taxon>Micromonosporaceae</taxon>
        <taxon>Actinoplanes</taxon>
    </lineage>
</organism>
<evidence type="ECO:0000313" key="6">
    <source>
        <dbReference type="Proteomes" id="UP000624709"/>
    </source>
</evidence>
<dbReference type="PROSITE" id="PS00061">
    <property type="entry name" value="ADH_SHORT"/>
    <property type="match status" value="1"/>
</dbReference>
<dbReference type="CDD" id="cd05233">
    <property type="entry name" value="SDR_c"/>
    <property type="match status" value="1"/>
</dbReference>
<feature type="compositionally biased region" description="Low complexity" evidence="4">
    <location>
        <begin position="144"/>
        <end position="161"/>
    </location>
</feature>
<dbReference type="PRINTS" id="PR00081">
    <property type="entry name" value="GDHRDH"/>
</dbReference>
<evidence type="ECO:0000313" key="5">
    <source>
        <dbReference type="EMBL" id="GIE68543.1"/>
    </source>
</evidence>
<dbReference type="InterPro" id="IPR051122">
    <property type="entry name" value="SDR_DHRS6-like"/>
</dbReference>
<dbReference type="InterPro" id="IPR020904">
    <property type="entry name" value="Sc_DH/Rdtase_CS"/>
</dbReference>
<evidence type="ECO:0008006" key="7">
    <source>
        <dbReference type="Google" id="ProtNLM"/>
    </source>
</evidence>
<dbReference type="InterPro" id="IPR036291">
    <property type="entry name" value="NAD(P)-bd_dom_sf"/>
</dbReference>
<accession>A0ABQ4BCZ5</accession>
<dbReference type="InterPro" id="IPR002347">
    <property type="entry name" value="SDR_fam"/>
</dbReference>
<evidence type="ECO:0000256" key="1">
    <source>
        <dbReference type="ARBA" id="ARBA00006484"/>
    </source>
</evidence>
<feature type="region of interest" description="Disordered" evidence="4">
    <location>
        <begin position="144"/>
        <end position="182"/>
    </location>
</feature>
<proteinExistence type="inferred from homology"/>
<dbReference type="Pfam" id="PF13561">
    <property type="entry name" value="adh_short_C2"/>
    <property type="match status" value="1"/>
</dbReference>
<comment type="caution">
    <text evidence="5">The sequence shown here is derived from an EMBL/GenBank/DDBJ whole genome shotgun (WGS) entry which is preliminary data.</text>
</comment>
<sequence>MALTASSTVGDWLTHPAGGAALRALLGSSFEESQLNPVRGLPLQQLVALSQGQLPQAAVDALVLQVNDGVVPADDAASSAWREKITPGRFAGQTVIVTGAASGIGRATASRIAREGGRVIAVDITTSGLEALAADLSADLGPAAAGPGPATPGSAAAAGPGAATGPGSAAGSGSAADPGSAAGSGGAVITVTADITRDEDIAAIVAAAGPRIDGLANIAGVVDDFTPAHETSDKVWERVFAVNVDGVFKLTRAVLPAMLTAHRGAIVNIASEAALRGNAAGIAYTASKHAVVGITKNTAFMYGPEGIRVNAVAPGGVATGMRPTDQSAFGLGRTGPFLKLIPPIATAEHLAASITFLLSDDAVNLNGAILPSDGGWSIQ</sequence>
<dbReference type="PANTHER" id="PTHR43477">
    <property type="entry name" value="DIHYDROANTICAPSIN 7-DEHYDROGENASE"/>
    <property type="match status" value="1"/>
</dbReference>
<dbReference type="EMBL" id="BOMS01000066">
    <property type="protein sequence ID" value="GIE68543.1"/>
    <property type="molecule type" value="Genomic_DNA"/>
</dbReference>
<keyword evidence="2" id="KW-0560">Oxidoreductase</keyword>
<dbReference type="Pfam" id="PF00106">
    <property type="entry name" value="adh_short"/>
    <property type="match status" value="1"/>
</dbReference>
<gene>
    <name evidence="5" type="ORF">Apa02nite_046510</name>
</gene>
<evidence type="ECO:0000256" key="4">
    <source>
        <dbReference type="SAM" id="MobiDB-lite"/>
    </source>
</evidence>
<feature type="compositionally biased region" description="Low complexity" evidence="4">
    <location>
        <begin position="171"/>
        <end position="181"/>
    </location>
</feature>